<evidence type="ECO:0000256" key="1">
    <source>
        <dbReference type="SAM" id="Phobius"/>
    </source>
</evidence>
<evidence type="ECO:0000313" key="2">
    <source>
        <dbReference type="EMBL" id="KAJ8363951.1"/>
    </source>
</evidence>
<comment type="caution">
    <text evidence="2">The sequence shown here is derived from an EMBL/GenBank/DDBJ whole genome shotgun (WGS) entry which is preliminary data.</text>
</comment>
<organism evidence="2 3">
    <name type="scientific">Synaphobranchus kaupii</name>
    <name type="common">Kaup's arrowtooth eel</name>
    <dbReference type="NCBI Taxonomy" id="118154"/>
    <lineage>
        <taxon>Eukaryota</taxon>
        <taxon>Metazoa</taxon>
        <taxon>Chordata</taxon>
        <taxon>Craniata</taxon>
        <taxon>Vertebrata</taxon>
        <taxon>Euteleostomi</taxon>
        <taxon>Actinopterygii</taxon>
        <taxon>Neopterygii</taxon>
        <taxon>Teleostei</taxon>
        <taxon>Anguilliformes</taxon>
        <taxon>Synaphobranchidae</taxon>
        <taxon>Synaphobranchus</taxon>
    </lineage>
</organism>
<protein>
    <submittedName>
        <fullName evidence="2">Uncharacterized protein</fullName>
    </submittedName>
</protein>
<gene>
    <name evidence="2" type="ORF">SKAU_G00127820</name>
</gene>
<dbReference type="Proteomes" id="UP001152622">
    <property type="component" value="Chromosome 4"/>
</dbReference>
<name>A0A9Q1J2P4_SYNKA</name>
<keyword evidence="1" id="KW-1133">Transmembrane helix</keyword>
<keyword evidence="3" id="KW-1185">Reference proteome</keyword>
<dbReference type="EMBL" id="JAINUF010000004">
    <property type="protein sequence ID" value="KAJ8363951.1"/>
    <property type="molecule type" value="Genomic_DNA"/>
</dbReference>
<sequence>MRSVWTRSIGGPHWIMDPTSASWFQHTLKPQQTLQIPNFNDTDAIINNLLVCFFLFFFLFVWCLVFQSRLELMFISLAPSHLIKFMKTVQCQAHVCCIPVSNVRSWAITFPQLTSE</sequence>
<keyword evidence="1" id="KW-0812">Transmembrane</keyword>
<evidence type="ECO:0000313" key="3">
    <source>
        <dbReference type="Proteomes" id="UP001152622"/>
    </source>
</evidence>
<feature type="transmembrane region" description="Helical" evidence="1">
    <location>
        <begin position="45"/>
        <end position="66"/>
    </location>
</feature>
<dbReference type="AlphaFoldDB" id="A0A9Q1J2P4"/>
<proteinExistence type="predicted"/>
<accession>A0A9Q1J2P4</accession>
<reference evidence="2" key="1">
    <citation type="journal article" date="2023" name="Science">
        <title>Genome structures resolve the early diversification of teleost fishes.</title>
        <authorList>
            <person name="Parey E."/>
            <person name="Louis A."/>
            <person name="Montfort J."/>
            <person name="Bouchez O."/>
            <person name="Roques C."/>
            <person name="Iampietro C."/>
            <person name="Lluch J."/>
            <person name="Castinel A."/>
            <person name="Donnadieu C."/>
            <person name="Desvignes T."/>
            <person name="Floi Bucao C."/>
            <person name="Jouanno E."/>
            <person name="Wen M."/>
            <person name="Mejri S."/>
            <person name="Dirks R."/>
            <person name="Jansen H."/>
            <person name="Henkel C."/>
            <person name="Chen W.J."/>
            <person name="Zahm M."/>
            <person name="Cabau C."/>
            <person name="Klopp C."/>
            <person name="Thompson A.W."/>
            <person name="Robinson-Rechavi M."/>
            <person name="Braasch I."/>
            <person name="Lecointre G."/>
            <person name="Bobe J."/>
            <person name="Postlethwait J.H."/>
            <person name="Berthelot C."/>
            <person name="Roest Crollius H."/>
            <person name="Guiguen Y."/>
        </authorList>
    </citation>
    <scope>NUCLEOTIDE SEQUENCE</scope>
    <source>
        <strain evidence="2">WJC10195</strain>
    </source>
</reference>
<keyword evidence="1" id="KW-0472">Membrane</keyword>